<dbReference type="Proteomes" id="UP001177003">
    <property type="component" value="Chromosome 0"/>
</dbReference>
<accession>A0AA35VIN8</accession>
<gene>
    <name evidence="10" type="ORF">LSALG_LOCUS1409</name>
</gene>
<dbReference type="SUPFAM" id="SSF52540">
    <property type="entry name" value="P-loop containing nucleoside triphosphate hydrolases"/>
    <property type="match status" value="2"/>
</dbReference>
<protein>
    <recommendedName>
        <fullName evidence="12">SNF2 domain-containing protein CLASSY 1-like</fullName>
    </recommendedName>
</protein>
<evidence type="ECO:0000256" key="4">
    <source>
        <dbReference type="ARBA" id="ARBA00022806"/>
    </source>
</evidence>
<keyword evidence="11" id="KW-1185">Reference proteome</keyword>
<dbReference type="Gene3D" id="3.40.50.10810">
    <property type="entry name" value="Tandem AAA-ATPase domain"/>
    <property type="match status" value="1"/>
</dbReference>
<feature type="compositionally biased region" description="Basic and acidic residues" evidence="7">
    <location>
        <begin position="536"/>
        <end position="546"/>
    </location>
</feature>
<reference evidence="10" key="1">
    <citation type="submission" date="2023-04" db="EMBL/GenBank/DDBJ databases">
        <authorList>
            <person name="Vijverberg K."/>
            <person name="Xiong W."/>
            <person name="Schranz E."/>
        </authorList>
    </citation>
    <scope>NUCLEOTIDE SEQUENCE</scope>
</reference>
<dbReference type="InterPro" id="IPR000330">
    <property type="entry name" value="SNF2_N"/>
</dbReference>
<evidence type="ECO:0000313" key="10">
    <source>
        <dbReference type="EMBL" id="CAI9260578.1"/>
    </source>
</evidence>
<name>A0AA35VIN8_LACSI</name>
<dbReference type="InterPro" id="IPR049730">
    <property type="entry name" value="SNF2/RAD54-like_C"/>
</dbReference>
<dbReference type="SMART" id="SM00490">
    <property type="entry name" value="HELICc"/>
    <property type="match status" value="1"/>
</dbReference>
<evidence type="ECO:0000313" key="11">
    <source>
        <dbReference type="Proteomes" id="UP001177003"/>
    </source>
</evidence>
<dbReference type="GO" id="GO:0004386">
    <property type="term" value="F:helicase activity"/>
    <property type="evidence" value="ECO:0007669"/>
    <property type="project" value="UniProtKB-KW"/>
</dbReference>
<evidence type="ECO:0000259" key="9">
    <source>
        <dbReference type="PROSITE" id="PS51194"/>
    </source>
</evidence>
<dbReference type="InterPro" id="IPR038718">
    <property type="entry name" value="SNF2-like_sf"/>
</dbReference>
<dbReference type="CDD" id="cd18793">
    <property type="entry name" value="SF2_C_SNF"/>
    <property type="match status" value="1"/>
</dbReference>
<dbReference type="PROSITE" id="PS51192">
    <property type="entry name" value="HELICASE_ATP_BIND_1"/>
    <property type="match status" value="1"/>
</dbReference>
<dbReference type="GO" id="GO:0080188">
    <property type="term" value="P:gene silencing by siRNA-directed DNA methylation"/>
    <property type="evidence" value="ECO:0007669"/>
    <property type="project" value="InterPro"/>
</dbReference>
<dbReference type="PANTHER" id="PTHR45821:SF2">
    <property type="entry name" value="SNF2 DOMAIN-CONTAINING PROTEIN CLASSY 2"/>
    <property type="match status" value="1"/>
</dbReference>
<dbReference type="PANTHER" id="PTHR45821">
    <property type="entry name" value="SNF2 DOMAIN-CONTAINING PROTEIN CLASSY 2-RELATED"/>
    <property type="match status" value="1"/>
</dbReference>
<dbReference type="EMBL" id="OX465086">
    <property type="protein sequence ID" value="CAI9260578.1"/>
    <property type="molecule type" value="Genomic_DNA"/>
</dbReference>
<feature type="region of interest" description="Disordered" evidence="7">
    <location>
        <begin position="536"/>
        <end position="559"/>
    </location>
</feature>
<sequence length="1431" mass="163939">MELHPISLFTMNGTFLSTGTSACPTAKFYCRNLGSTLQFLFTSHIVCDRNYEYDGIIICANTCIMGGHFEYKTINYNSRITKFTCVRTRQNKASVNGEDTLQKVRASIPVLRRSCASSPDYDARSASSPQLRILSADFQFLNTNQHRFLCDIQVLLRLVKGIMKRKYANLHQNTHQFDPLPFEAYWCGSWVPVESLRIRNGIVSVFIIKEGEATEETIPMSDLRIRSRKANLADCTCFLRPGIDVCVLSTIPSTEEESTNENPKPVWIDAKISSVERKPHEEDKCVCEFHVSIYMKQGPVGLIKKAVHKETKMLHIDQMSILQKLELKPCESNHYRWHHSEDCNSRHIFKLFTGKFSSDISWLIVASVYKQLVFDVKPVDNRIVYQIWDGDDDGEKSLPNSENHSTSSALNFKVENGISTPFIVPFNLVESQEEKKAVCGVDEFASSSYFDLMGLRRSKRRNVQPERYLGDDNVSESEIDLSRFGLYRPNSSKYEEVPVAFSIQDDHSLKDENKSEYLRKVYNQEGYLGRLNDTNKSKEVRTEVPYRQDPSMASSSSSSRPYIYADTYKPVVSDDEGGDHNSSDIWAKYFSMQGSSKLHKPKYKAPKMDYDSLGGGLWKGKPTANKAGRKKRGSSGKESIFDTITSVKKSDCASIYRELMSRCMRNIDASINMEQPAVIDQWKQFQLGKSLDQRENKEIPKKEEEEEEEEMTEEKELEMLWKEMELALATTYLMEETEGLNEMQKSKSQEPKCRHDYRLNEQFGIICRLCGHVRSEIKDISPSFLPGVVWTPSKETRTEEDDSEQNTQDADTRLEIACRPASSNMSVSDENENVWALIPNLRDKLRFHQKRAFEFLWRNLAGDIIPSEMEAASKRRGGCVISHTPGAGKTLLIISFLVSYLKLFPGSRPLVLAPKTTLYTWYKEIIKWEIPIPVYQIHGGQTYREQVLKNKLKLAPGLPRNQDVMHVLDCLEKIQKWLTTPSVLLMGYTSFLTLTREDSSYAHRQYMAKVLRQCPGILILDEGHNPRSTKSRLRKGLMKVHTPLRVLLSGTLFQNNFGEYFNTLTLARPRFVNEVLKKLDPSFKKRKKGVVSKFSLENRARKLFAIKIAEQINSNVQKDRQQGLNILRSLTSRFIDNYEGGSAENLPGLQCYTLMMKSTTIQQEILQKLQDRRPVYKGFPLELELLITLGSIHPWLIQTTSCASQYFEPEELKALEGLKSDIRLGSKVRFVMNLVPRCLLRKEKVLIFCHNIAPMNLFIETFERFYGWKQGVEVLVLKGELELFERGRVMDKFEEAGGPSKVMLASINACAEGISLTAASRVILLDSEWNPSKSKQAIARAFRPGQDKVVYVYQLLATGTLEEEKHSRTTWKEWVSSMIFSEELVEDPSHWSAPKIEDELLREIVEEDRASLFHAIMKNEKASNMVVRGRE</sequence>
<evidence type="ECO:0008006" key="12">
    <source>
        <dbReference type="Google" id="ProtNLM"/>
    </source>
</evidence>
<dbReference type="GO" id="GO:0016787">
    <property type="term" value="F:hydrolase activity"/>
    <property type="evidence" value="ECO:0007669"/>
    <property type="project" value="UniProtKB-KW"/>
</dbReference>
<dbReference type="Gene3D" id="3.40.50.300">
    <property type="entry name" value="P-loop containing nucleotide triphosphate hydrolases"/>
    <property type="match status" value="1"/>
</dbReference>
<keyword evidence="3" id="KW-0378">Hydrolase</keyword>
<organism evidence="10 11">
    <name type="scientific">Lactuca saligna</name>
    <name type="common">Willowleaf lettuce</name>
    <dbReference type="NCBI Taxonomy" id="75948"/>
    <lineage>
        <taxon>Eukaryota</taxon>
        <taxon>Viridiplantae</taxon>
        <taxon>Streptophyta</taxon>
        <taxon>Embryophyta</taxon>
        <taxon>Tracheophyta</taxon>
        <taxon>Spermatophyta</taxon>
        <taxon>Magnoliopsida</taxon>
        <taxon>eudicotyledons</taxon>
        <taxon>Gunneridae</taxon>
        <taxon>Pentapetalae</taxon>
        <taxon>asterids</taxon>
        <taxon>campanulids</taxon>
        <taxon>Asterales</taxon>
        <taxon>Asteraceae</taxon>
        <taxon>Cichorioideae</taxon>
        <taxon>Cichorieae</taxon>
        <taxon>Lactucinae</taxon>
        <taxon>Lactuca</taxon>
    </lineage>
</organism>
<evidence type="ECO:0000256" key="3">
    <source>
        <dbReference type="ARBA" id="ARBA00022801"/>
    </source>
</evidence>
<dbReference type="InterPro" id="IPR001650">
    <property type="entry name" value="Helicase_C-like"/>
</dbReference>
<keyword evidence="6" id="KW-0539">Nucleus</keyword>
<feature type="domain" description="Helicase ATP-binding" evidence="8">
    <location>
        <begin position="870"/>
        <end position="1070"/>
    </location>
</feature>
<feature type="domain" description="Helicase C-terminal" evidence="9">
    <location>
        <begin position="1234"/>
        <end position="1392"/>
    </location>
</feature>
<keyword evidence="2" id="KW-0547">Nucleotide-binding</keyword>
<dbReference type="GO" id="GO:0005634">
    <property type="term" value="C:nucleus"/>
    <property type="evidence" value="ECO:0007669"/>
    <property type="project" value="UniProtKB-SubCell"/>
</dbReference>
<evidence type="ECO:0000256" key="5">
    <source>
        <dbReference type="ARBA" id="ARBA00022840"/>
    </source>
</evidence>
<keyword evidence="4" id="KW-0347">Helicase</keyword>
<evidence type="ECO:0000256" key="2">
    <source>
        <dbReference type="ARBA" id="ARBA00022741"/>
    </source>
</evidence>
<dbReference type="GO" id="GO:0005524">
    <property type="term" value="F:ATP binding"/>
    <property type="evidence" value="ECO:0007669"/>
    <property type="project" value="UniProtKB-KW"/>
</dbReference>
<dbReference type="Pfam" id="PF00271">
    <property type="entry name" value="Helicase_C"/>
    <property type="match status" value="1"/>
</dbReference>
<dbReference type="SMART" id="SM00487">
    <property type="entry name" value="DEXDc"/>
    <property type="match status" value="1"/>
</dbReference>
<dbReference type="InterPro" id="IPR027417">
    <property type="entry name" value="P-loop_NTPase"/>
</dbReference>
<dbReference type="Pfam" id="PF00176">
    <property type="entry name" value="SNF2-rel_dom"/>
    <property type="match status" value="1"/>
</dbReference>
<evidence type="ECO:0000256" key="7">
    <source>
        <dbReference type="SAM" id="MobiDB-lite"/>
    </source>
</evidence>
<dbReference type="PROSITE" id="PS51194">
    <property type="entry name" value="HELICASE_CTER"/>
    <property type="match status" value="1"/>
</dbReference>
<keyword evidence="5" id="KW-0067">ATP-binding</keyword>
<dbReference type="InterPro" id="IPR044567">
    <property type="entry name" value="CLSY/DRD1"/>
</dbReference>
<evidence type="ECO:0000259" key="8">
    <source>
        <dbReference type="PROSITE" id="PS51192"/>
    </source>
</evidence>
<proteinExistence type="predicted"/>
<comment type="subcellular location">
    <subcellularLocation>
        <location evidence="1">Nucleus</location>
    </subcellularLocation>
</comment>
<evidence type="ECO:0000256" key="1">
    <source>
        <dbReference type="ARBA" id="ARBA00004123"/>
    </source>
</evidence>
<evidence type="ECO:0000256" key="6">
    <source>
        <dbReference type="ARBA" id="ARBA00023242"/>
    </source>
</evidence>
<dbReference type="InterPro" id="IPR014001">
    <property type="entry name" value="Helicase_ATP-bd"/>
</dbReference>